<proteinExistence type="inferred from homology"/>
<evidence type="ECO:0000256" key="3">
    <source>
        <dbReference type="ARBA" id="ARBA00022963"/>
    </source>
</evidence>
<keyword evidence="4" id="KW-0732">Signal</keyword>
<organism evidence="5 6">
    <name type="scientific">Digitaria exilis</name>
    <dbReference type="NCBI Taxonomy" id="1010633"/>
    <lineage>
        <taxon>Eukaryota</taxon>
        <taxon>Viridiplantae</taxon>
        <taxon>Streptophyta</taxon>
        <taxon>Embryophyta</taxon>
        <taxon>Tracheophyta</taxon>
        <taxon>Spermatophyta</taxon>
        <taxon>Magnoliopsida</taxon>
        <taxon>Liliopsida</taxon>
        <taxon>Poales</taxon>
        <taxon>Poaceae</taxon>
        <taxon>PACMAD clade</taxon>
        <taxon>Panicoideae</taxon>
        <taxon>Panicodae</taxon>
        <taxon>Paniceae</taxon>
        <taxon>Anthephorinae</taxon>
        <taxon>Digitaria</taxon>
    </lineage>
</organism>
<dbReference type="GO" id="GO:0016788">
    <property type="term" value="F:hydrolase activity, acting on ester bonds"/>
    <property type="evidence" value="ECO:0007669"/>
    <property type="project" value="InterPro"/>
</dbReference>
<keyword evidence="3" id="KW-0442">Lipid degradation</keyword>
<dbReference type="Pfam" id="PF00657">
    <property type="entry name" value="Lipase_GDSL"/>
    <property type="match status" value="1"/>
</dbReference>
<dbReference type="AlphaFoldDB" id="A0A835B0G1"/>
<feature type="chain" id="PRO_5032540300" description="GDSL esterase/lipase" evidence="4">
    <location>
        <begin position="31"/>
        <end position="425"/>
    </location>
</feature>
<dbReference type="InterPro" id="IPR036514">
    <property type="entry name" value="SGNH_hydro_sf"/>
</dbReference>
<comment type="similarity">
    <text evidence="1">Belongs to the 'GDSL' lipolytic enzyme family.</text>
</comment>
<dbReference type="InterPro" id="IPR051058">
    <property type="entry name" value="GDSL_Est/Lipase"/>
</dbReference>
<dbReference type="GO" id="GO:0016042">
    <property type="term" value="P:lipid catabolic process"/>
    <property type="evidence" value="ECO:0007669"/>
    <property type="project" value="UniProtKB-KW"/>
</dbReference>
<reference evidence="5" key="1">
    <citation type="submission" date="2020-07" db="EMBL/GenBank/DDBJ databases">
        <title>Genome sequence and genetic diversity analysis of an under-domesticated orphan crop, white fonio (Digitaria exilis).</title>
        <authorList>
            <person name="Bennetzen J.L."/>
            <person name="Chen S."/>
            <person name="Ma X."/>
            <person name="Wang X."/>
            <person name="Yssel A.E.J."/>
            <person name="Chaluvadi S.R."/>
            <person name="Johnson M."/>
            <person name="Gangashetty P."/>
            <person name="Hamidou F."/>
            <person name="Sanogo M.D."/>
            <person name="Zwaenepoel A."/>
            <person name="Wallace J."/>
            <person name="Van De Peer Y."/>
            <person name="Van Deynze A."/>
        </authorList>
    </citation>
    <scope>NUCLEOTIDE SEQUENCE</scope>
    <source>
        <tissue evidence="5">Leaves</tissue>
    </source>
</reference>
<dbReference type="InterPro" id="IPR035669">
    <property type="entry name" value="SGNH_plant_lipase-like"/>
</dbReference>
<dbReference type="PANTHER" id="PTHR45648:SF48">
    <property type="entry name" value="OS03G0581400 PROTEIN"/>
    <property type="match status" value="1"/>
</dbReference>
<evidence type="ECO:0000313" key="5">
    <source>
        <dbReference type="EMBL" id="KAF8681981.1"/>
    </source>
</evidence>
<evidence type="ECO:0000256" key="1">
    <source>
        <dbReference type="ARBA" id="ARBA00008668"/>
    </source>
</evidence>
<protein>
    <recommendedName>
        <fullName evidence="7">GDSL esterase/lipase</fullName>
    </recommendedName>
</protein>
<evidence type="ECO:0008006" key="7">
    <source>
        <dbReference type="Google" id="ProtNLM"/>
    </source>
</evidence>
<keyword evidence="3" id="KW-0443">Lipid metabolism</keyword>
<evidence type="ECO:0000256" key="4">
    <source>
        <dbReference type="SAM" id="SignalP"/>
    </source>
</evidence>
<evidence type="ECO:0000256" key="2">
    <source>
        <dbReference type="ARBA" id="ARBA00022801"/>
    </source>
</evidence>
<accession>A0A835B0G1</accession>
<sequence>MAPSCKSTTTIAACGILLLCVSFLAELVHGGQVPALYVLGDSQADVGNNNNLELSPLRANFPHNGIDYPNQQATGRFSNGKNFVDYLGAPPPYHSISDSAAERESTFLKGVNFASVTKNRMDVQGLCFSFDHQIELDYLNMYSELVRKLGQAQAMAHLSKSIFAVAIGGNDIILRSLPPGAPTVTVELPAVELQLQVLTPQQFVELMVQTLERQLQRLYELGMRRLFLVGAGPIGCLPVMREVNLLTKECHAAANDMSVQYNTAVASLLAGMSSRHGNFRYSFFDSYTALMQLIDDPRPNGYAEVKAACCGLGENKAMYRCGRVSSVCPDRTDHIFWDLVHPTEVTSRKLTGVAFGGSKPLVSPRNGGLVPALYVLGDSQADVGNNYLVTPTRANFPHSGVDYPEHLATGRFSNGYNFVDFLGRN</sequence>
<dbReference type="OrthoDB" id="1600564at2759"/>
<dbReference type="Proteomes" id="UP000636709">
    <property type="component" value="Unassembled WGS sequence"/>
</dbReference>
<dbReference type="CDD" id="cd01837">
    <property type="entry name" value="SGNH_plant_lipase_like"/>
    <property type="match status" value="1"/>
</dbReference>
<keyword evidence="2" id="KW-0378">Hydrolase</keyword>
<dbReference type="InterPro" id="IPR001087">
    <property type="entry name" value="GDSL"/>
</dbReference>
<dbReference type="Gene3D" id="3.40.50.1110">
    <property type="entry name" value="SGNH hydrolase"/>
    <property type="match status" value="2"/>
</dbReference>
<gene>
    <name evidence="5" type="ORF">HU200_045437</name>
</gene>
<name>A0A835B0G1_9POAL</name>
<keyword evidence="6" id="KW-1185">Reference proteome</keyword>
<dbReference type="PANTHER" id="PTHR45648">
    <property type="entry name" value="GDSL LIPASE/ACYLHYDROLASE FAMILY PROTEIN (AFU_ORTHOLOGUE AFUA_4G14700)"/>
    <property type="match status" value="1"/>
</dbReference>
<feature type="signal peptide" evidence="4">
    <location>
        <begin position="1"/>
        <end position="30"/>
    </location>
</feature>
<evidence type="ECO:0000313" key="6">
    <source>
        <dbReference type="Proteomes" id="UP000636709"/>
    </source>
</evidence>
<comment type="caution">
    <text evidence="5">The sequence shown here is derived from an EMBL/GenBank/DDBJ whole genome shotgun (WGS) entry which is preliminary data.</text>
</comment>
<dbReference type="EMBL" id="JACEFO010002109">
    <property type="protein sequence ID" value="KAF8681981.1"/>
    <property type="molecule type" value="Genomic_DNA"/>
</dbReference>